<evidence type="ECO:0000256" key="8">
    <source>
        <dbReference type="ARBA" id="ARBA00022777"/>
    </source>
</evidence>
<dbReference type="PANTHER" id="PTHR27002">
    <property type="entry name" value="RECEPTOR-LIKE SERINE/THREONINE-PROTEIN KINASE SD1-8"/>
    <property type="match status" value="1"/>
</dbReference>
<evidence type="ECO:0000256" key="3">
    <source>
        <dbReference type="ARBA" id="ARBA00022475"/>
    </source>
</evidence>
<feature type="domain" description="Protein kinase" evidence="17">
    <location>
        <begin position="1378"/>
        <end position="1657"/>
    </location>
</feature>
<dbReference type="InterPro" id="IPR000858">
    <property type="entry name" value="S_locus_glycoprot_dom"/>
</dbReference>
<dbReference type="GO" id="GO:0004674">
    <property type="term" value="F:protein serine/threonine kinase activity"/>
    <property type="evidence" value="ECO:0007669"/>
    <property type="project" value="UniProtKB-KW"/>
</dbReference>
<keyword evidence="8" id="KW-0418">Kinase</keyword>
<dbReference type="InterPro" id="IPR003609">
    <property type="entry name" value="Pan_app"/>
</dbReference>
<protein>
    <recommendedName>
        <fullName evidence="2">non-specific serine/threonine protein kinase</fullName>
        <ecNumber evidence="2">2.7.11.1</ecNumber>
    </recommendedName>
</protein>
<keyword evidence="14" id="KW-0245">EGF-like domain</keyword>
<evidence type="ECO:0000256" key="1">
    <source>
        <dbReference type="ARBA" id="ARBA00004251"/>
    </source>
</evidence>
<feature type="transmembrane region" description="Helical" evidence="15">
    <location>
        <begin position="442"/>
        <end position="463"/>
    </location>
</feature>
<comment type="subcellular location">
    <subcellularLocation>
        <location evidence="1">Cell membrane</location>
        <topology evidence="1">Single-pass type I membrane protein</topology>
    </subcellularLocation>
</comment>
<evidence type="ECO:0000259" key="18">
    <source>
        <dbReference type="PROSITE" id="PS50026"/>
    </source>
</evidence>
<keyword evidence="7" id="KW-0547">Nucleotide-binding</keyword>
<comment type="catalytic activity">
    <reaction evidence="12">
        <text>L-threonyl-[protein] + ATP = O-phospho-L-threonyl-[protein] + ADP + H(+)</text>
        <dbReference type="Rhea" id="RHEA:46608"/>
        <dbReference type="Rhea" id="RHEA-COMP:11060"/>
        <dbReference type="Rhea" id="RHEA-COMP:11605"/>
        <dbReference type="ChEBI" id="CHEBI:15378"/>
        <dbReference type="ChEBI" id="CHEBI:30013"/>
        <dbReference type="ChEBI" id="CHEBI:30616"/>
        <dbReference type="ChEBI" id="CHEBI:61977"/>
        <dbReference type="ChEBI" id="CHEBI:456216"/>
        <dbReference type="EC" id="2.7.11.1"/>
    </reaction>
</comment>
<feature type="domain" description="Apple" evidence="20">
    <location>
        <begin position="345"/>
        <end position="430"/>
    </location>
</feature>
<evidence type="ECO:0000256" key="10">
    <source>
        <dbReference type="ARBA" id="ARBA00023157"/>
    </source>
</evidence>
<evidence type="ECO:0000259" key="19">
    <source>
        <dbReference type="PROSITE" id="PS50927"/>
    </source>
</evidence>
<sequence>MLVPMAVACCVKLPGLLCALLLSVLSVLCFLSHASDTIVPDQPLRDGESLISAGGIFELGFFSPGKSSNRYVGIWYHNFSTNTVLWVANRQNPVKDTTGVLAIAADGNLVILDGGNSILWSSNALTASNDSVLKLTDDGNLVLNNSGSVGWQSFDYPTDTYMPGMKVGLDLRTKVSQKLTSWASEFDPAPGNFSLSMDPRESTQIFMWEGTKPRWRSGRWNGQVFIGIQGMVAQYIYGFKLNNFVQEQKMYFYYDAFNSSHRYVLTWNGIERHMIWKNDTNDWYQYWAQPITPCEVYNQCGKNAACTDSATPICSCLHGFVPASSEEWDGGNWSSGCVRRTALGCRMNNSSGDGGGDGFQTLQGVKLPDISDWNTDVGADSSECQDRCLRNCSCTAYAVVTGIGCLIWGVDLLDIQVFSIGGNDLFLRLASSELDDNKKNTAVLIVTVVLAVILSLGLIFLLWKCRRRIRNLFRRPINEEGLSMFSAGGGSRDRSGSVRVNYESNDESLSELQLWSFDFVQSATKSFSDSNLVGEGGFGPVYKGLLPEGQEIAVKRLSRSSGQGIEEFKNEMVLISKLQHRNLVRLLGCCIHEQERILIYEYMPNKSLDAFLYDQTKKNLLDWTTRYNIIEGIARGLLYLHRDSRLRIIHRDLKASNILLDEEMNPKISDFGMARIFGNDDNETNTQRVVGTFGYMAPEYAMQGLFSVKSDVYSFGVLLLEILSGKRNSTYHHPELGINLIALAWKLWNEDRMMEFVDPVLAQSCTSKQLVRCINVGLLCVQDRPIDRPSMASVVVMLESETSVPALPRQPTFTTDRSFSETDSSTIDLKAMSVNDSITMLTGRYQTPGNTRRDSAKANVYGAVIKDLLVHQKRRRASAFAGRVKAMEIILMPFLVFFLLQGAVPVHGQTGDRVTPGSSPIVDGRSLVSAGGIFELSFFAPGDANKRFLGIRFKNIEEKTVVWIANRDAPLEDDHGALNLTDDGNLSLLSGTGVVLWSTNTSNAIGPVLQLLDSGNLVLTGGASNNTLWQSFDHPTDTILAGMNIGFDYSRNLDMYLTSWKSDSDPSPGEYTYKMETRGVAQLVLWKGSTEMYRSGPWTGKGFSGRPNMSPNGLFNFQYTDNQSGLYYAFQVLNATVLGRATLDHNGKFQRFMWTEGSSDWSLFWEVPDGQCDQYASCGINGICTMLYSSSCNCLEGFVPKSPAEWSLRQYSDGCVRGTPLNCSTDGFRQVQNVKLPDTLNASATNRTLDECSDWCRNNCSCTAYAVFEQSKCVTWFGDLIDVRIFADGEDVLHVRLAASELEFLNGDSGKKKTMKIVSITLPIGILLLVCLCLVLWLKCRRRTQGKRKSFQSKRDEEDELELPLFDILTIRTATNDFSNENIIGEGGFGPVYKGQLEDGVEIAVKRLSKDSVQGLHEFKTEVMLIAKLQHKNLVRLIGCCTEEDERILVYEYLNNKSLDAFIFADKTRGGLLDWQKRLEIITGIARGLVYLHHDSRLKIIHRDLKTSNILLDNEMNPKISDFGTARIFNVDQIEENTTRVVGTYGYMSPEYAMEGIFSEKSDVFSFGVMVLEILSGKRIRTISPSEPCKNLLQHAWRLWKEGRCLELVDDALEDSYSTSKVTRFIQVGLLCVQEGSDDRPTMEDVFLMLSSEDVMLPQPSRPAFYTASAFQKDWTSINVIRITKIEEGR</sequence>
<dbReference type="CDD" id="cd14066">
    <property type="entry name" value="STKc_IRAK"/>
    <property type="match status" value="2"/>
</dbReference>
<dbReference type="FunFam" id="2.90.10.30:FF:000003">
    <property type="entry name" value="Os04g0303100 protein"/>
    <property type="match status" value="2"/>
</dbReference>
<dbReference type="InterPro" id="IPR000719">
    <property type="entry name" value="Prot_kinase_dom"/>
</dbReference>
<keyword evidence="5" id="KW-0808">Transferase</keyword>
<dbReference type="PROSITE" id="PS50026">
    <property type="entry name" value="EGF_3"/>
    <property type="match status" value="1"/>
</dbReference>
<feature type="transmembrane region" description="Helical" evidence="15">
    <location>
        <begin position="1317"/>
        <end position="1338"/>
    </location>
</feature>
<name>A0A8D7B2X9_MUSAM</name>
<evidence type="ECO:0000256" key="13">
    <source>
        <dbReference type="ARBA" id="ARBA00048679"/>
    </source>
</evidence>
<evidence type="ECO:0000259" key="20">
    <source>
        <dbReference type="PROSITE" id="PS50948"/>
    </source>
</evidence>
<dbReference type="FunFam" id="2.90.10.10:FF:000029">
    <property type="entry name" value="G-type lectin S-receptor-like serine/threonine-protein kinase"/>
    <property type="match status" value="1"/>
</dbReference>
<feature type="domain" description="Protein kinase" evidence="17">
    <location>
        <begin position="527"/>
        <end position="813"/>
    </location>
</feature>
<dbReference type="CDD" id="cd00028">
    <property type="entry name" value="B_lectin"/>
    <property type="match status" value="2"/>
</dbReference>
<dbReference type="GO" id="GO:0048544">
    <property type="term" value="P:recognition of pollen"/>
    <property type="evidence" value="ECO:0007669"/>
    <property type="project" value="InterPro"/>
</dbReference>
<accession>A0A8D7B2X9</accession>
<dbReference type="Pfam" id="PF00069">
    <property type="entry name" value="Pkinase"/>
    <property type="match status" value="1"/>
</dbReference>
<evidence type="ECO:0000256" key="14">
    <source>
        <dbReference type="PROSITE-ProRule" id="PRU00076"/>
    </source>
</evidence>
<evidence type="ECO:0000313" key="21">
    <source>
        <dbReference type="EMBL" id="CAG1858481.1"/>
    </source>
</evidence>
<evidence type="ECO:0000256" key="9">
    <source>
        <dbReference type="ARBA" id="ARBA00022840"/>
    </source>
</evidence>
<dbReference type="GO" id="GO:0005524">
    <property type="term" value="F:ATP binding"/>
    <property type="evidence" value="ECO:0007669"/>
    <property type="project" value="UniProtKB-KW"/>
</dbReference>
<dbReference type="Gene3D" id="2.90.10.10">
    <property type="entry name" value="Bulb-type lectin domain"/>
    <property type="match status" value="1"/>
</dbReference>
<dbReference type="SMART" id="SM00473">
    <property type="entry name" value="PAN_AP"/>
    <property type="match status" value="2"/>
</dbReference>
<keyword evidence="3" id="KW-1003">Cell membrane</keyword>
<dbReference type="SMART" id="SM00108">
    <property type="entry name" value="B_lectin"/>
    <property type="match status" value="2"/>
</dbReference>
<evidence type="ECO:0000256" key="5">
    <source>
        <dbReference type="ARBA" id="ARBA00022679"/>
    </source>
</evidence>
<evidence type="ECO:0000256" key="2">
    <source>
        <dbReference type="ARBA" id="ARBA00012513"/>
    </source>
</evidence>
<keyword evidence="15" id="KW-0812">Transmembrane</keyword>
<dbReference type="SUPFAM" id="SSF56112">
    <property type="entry name" value="Protein kinase-like (PK-like)"/>
    <property type="match status" value="2"/>
</dbReference>
<dbReference type="FunFam" id="3.30.200.20:FF:000195">
    <property type="entry name" value="G-type lectin S-receptor-like serine/threonine-protein kinase"/>
    <property type="match status" value="2"/>
</dbReference>
<keyword evidence="15" id="KW-0472">Membrane</keyword>
<dbReference type="Gene3D" id="1.10.510.10">
    <property type="entry name" value="Transferase(Phosphotransferase) domain 1"/>
    <property type="match status" value="2"/>
</dbReference>
<keyword evidence="11" id="KW-0325">Glycoprotein</keyword>
<dbReference type="SMART" id="SM00220">
    <property type="entry name" value="S_TKc"/>
    <property type="match status" value="2"/>
</dbReference>
<feature type="domain" description="EGF-like" evidence="18">
    <location>
        <begin position="290"/>
        <end position="326"/>
    </location>
</feature>
<evidence type="ECO:0000256" key="15">
    <source>
        <dbReference type="SAM" id="Phobius"/>
    </source>
</evidence>
<evidence type="ECO:0000256" key="12">
    <source>
        <dbReference type="ARBA" id="ARBA00047899"/>
    </source>
</evidence>
<dbReference type="InterPro" id="IPR036426">
    <property type="entry name" value="Bulb-type_lectin_dom_sf"/>
</dbReference>
<dbReference type="PROSITE" id="PS00108">
    <property type="entry name" value="PROTEIN_KINASE_ST"/>
    <property type="match status" value="2"/>
</dbReference>
<dbReference type="Pfam" id="PF07714">
    <property type="entry name" value="PK_Tyr_Ser-Thr"/>
    <property type="match status" value="1"/>
</dbReference>
<dbReference type="EMBL" id="HG996466">
    <property type="protein sequence ID" value="CAG1858481.1"/>
    <property type="molecule type" value="Genomic_DNA"/>
</dbReference>
<feature type="domain" description="Apple" evidence="20">
    <location>
        <begin position="1223"/>
        <end position="1298"/>
    </location>
</feature>
<dbReference type="Pfam" id="PF00954">
    <property type="entry name" value="S_locus_glycop"/>
    <property type="match status" value="2"/>
</dbReference>
<keyword evidence="9" id="KW-0067">ATP-binding</keyword>
<evidence type="ECO:0000256" key="4">
    <source>
        <dbReference type="ARBA" id="ARBA00022527"/>
    </source>
</evidence>
<evidence type="ECO:0000259" key="17">
    <source>
        <dbReference type="PROSITE" id="PS50011"/>
    </source>
</evidence>
<organism evidence="21">
    <name type="scientific">Musa acuminata subsp. malaccensis</name>
    <name type="common">Wild banana</name>
    <name type="synonym">Musa malaccensis</name>
    <dbReference type="NCBI Taxonomy" id="214687"/>
    <lineage>
        <taxon>Eukaryota</taxon>
        <taxon>Viridiplantae</taxon>
        <taxon>Streptophyta</taxon>
        <taxon>Embryophyta</taxon>
        <taxon>Tracheophyta</taxon>
        <taxon>Spermatophyta</taxon>
        <taxon>Magnoliopsida</taxon>
        <taxon>Liliopsida</taxon>
        <taxon>Zingiberales</taxon>
        <taxon>Musaceae</taxon>
        <taxon>Musa</taxon>
    </lineage>
</organism>
<evidence type="ECO:0000256" key="11">
    <source>
        <dbReference type="ARBA" id="ARBA00023180"/>
    </source>
</evidence>
<feature type="chain" id="PRO_5034066019" description="non-specific serine/threonine protein kinase" evidence="16">
    <location>
        <begin position="35"/>
        <end position="1690"/>
    </location>
</feature>
<evidence type="ECO:0000256" key="6">
    <source>
        <dbReference type="ARBA" id="ARBA00022729"/>
    </source>
</evidence>
<dbReference type="PROSITE" id="PS50927">
    <property type="entry name" value="BULB_LECTIN"/>
    <property type="match status" value="2"/>
</dbReference>
<feature type="signal peptide" evidence="16">
    <location>
        <begin position="1"/>
        <end position="34"/>
    </location>
</feature>
<reference evidence="21" key="1">
    <citation type="submission" date="2021-03" db="EMBL/GenBank/DDBJ databases">
        <authorList>
            <consortium name="Genoscope - CEA"/>
            <person name="William W."/>
        </authorList>
    </citation>
    <scope>NUCLEOTIDE SEQUENCE</scope>
    <source>
        <strain evidence="21">Doubled-haploid Pahang</strain>
    </source>
</reference>
<feature type="transmembrane region" description="Helical" evidence="15">
    <location>
        <begin position="884"/>
        <end position="904"/>
    </location>
</feature>
<feature type="domain" description="Bulb-type lectin" evidence="19">
    <location>
        <begin position="35"/>
        <end position="156"/>
    </location>
</feature>
<keyword evidence="15" id="KW-1133">Transmembrane helix</keyword>
<gene>
    <name evidence="21" type="ORF">GSMUA_287760.1</name>
</gene>
<dbReference type="GO" id="GO:0005886">
    <property type="term" value="C:plasma membrane"/>
    <property type="evidence" value="ECO:0007669"/>
    <property type="project" value="UniProtKB-SubCell"/>
</dbReference>
<dbReference type="InterPro" id="IPR008271">
    <property type="entry name" value="Ser/Thr_kinase_AS"/>
</dbReference>
<dbReference type="InterPro" id="IPR001480">
    <property type="entry name" value="Bulb-type_lectin_dom"/>
</dbReference>
<dbReference type="Gene3D" id="3.30.200.20">
    <property type="entry name" value="Phosphorylase Kinase, domain 1"/>
    <property type="match status" value="2"/>
</dbReference>
<dbReference type="SUPFAM" id="SSF51110">
    <property type="entry name" value="alpha-D-mannose-specific plant lectins"/>
    <property type="match status" value="2"/>
</dbReference>
<dbReference type="InterPro" id="IPR011009">
    <property type="entry name" value="Kinase-like_dom_sf"/>
</dbReference>
<dbReference type="InterPro" id="IPR000742">
    <property type="entry name" value="EGF"/>
</dbReference>
<proteinExistence type="predicted"/>
<comment type="caution">
    <text evidence="14">Lacks conserved residue(s) required for the propagation of feature annotation.</text>
</comment>
<dbReference type="PROSITE" id="PS50948">
    <property type="entry name" value="PAN"/>
    <property type="match status" value="2"/>
</dbReference>
<feature type="domain" description="Bulb-type lectin" evidence="19">
    <location>
        <begin position="912"/>
        <end position="1032"/>
    </location>
</feature>
<keyword evidence="4" id="KW-0723">Serine/threonine-protein kinase</keyword>
<dbReference type="Pfam" id="PF01453">
    <property type="entry name" value="B_lectin"/>
    <property type="match status" value="2"/>
</dbReference>
<dbReference type="PROSITE" id="PS50011">
    <property type="entry name" value="PROTEIN_KINASE_DOM"/>
    <property type="match status" value="2"/>
</dbReference>
<keyword evidence="6 16" id="KW-0732">Signal</keyword>
<evidence type="ECO:0000256" key="7">
    <source>
        <dbReference type="ARBA" id="ARBA00022741"/>
    </source>
</evidence>
<dbReference type="Pfam" id="PF08276">
    <property type="entry name" value="PAN_2"/>
    <property type="match status" value="2"/>
</dbReference>
<dbReference type="Gene3D" id="2.90.10.30">
    <property type="match status" value="1"/>
</dbReference>
<evidence type="ECO:0000256" key="16">
    <source>
        <dbReference type="SAM" id="SignalP"/>
    </source>
</evidence>
<dbReference type="EC" id="2.7.11.1" evidence="2"/>
<dbReference type="FunFam" id="1.10.510.10:FF:000060">
    <property type="entry name" value="G-type lectin S-receptor-like serine/threonine-protein kinase"/>
    <property type="match status" value="2"/>
</dbReference>
<dbReference type="InterPro" id="IPR001245">
    <property type="entry name" value="Ser-Thr/Tyr_kinase_cat_dom"/>
</dbReference>
<keyword evidence="10" id="KW-1015">Disulfide bond</keyword>
<dbReference type="GO" id="GO:0051707">
    <property type="term" value="P:response to other organism"/>
    <property type="evidence" value="ECO:0007669"/>
    <property type="project" value="UniProtKB-ARBA"/>
</dbReference>
<dbReference type="CDD" id="cd01098">
    <property type="entry name" value="PAN_AP_plant"/>
    <property type="match status" value="2"/>
</dbReference>
<dbReference type="PANTHER" id="PTHR27002:SF181">
    <property type="entry name" value="RECEPTOR-LIKE SERINE_THREONINE-PROTEIN KINASE"/>
    <property type="match status" value="1"/>
</dbReference>
<comment type="catalytic activity">
    <reaction evidence="13">
        <text>L-seryl-[protein] + ATP = O-phospho-L-seryl-[protein] + ADP + H(+)</text>
        <dbReference type="Rhea" id="RHEA:17989"/>
        <dbReference type="Rhea" id="RHEA-COMP:9863"/>
        <dbReference type="Rhea" id="RHEA-COMP:11604"/>
        <dbReference type="ChEBI" id="CHEBI:15378"/>
        <dbReference type="ChEBI" id="CHEBI:29999"/>
        <dbReference type="ChEBI" id="CHEBI:30616"/>
        <dbReference type="ChEBI" id="CHEBI:83421"/>
        <dbReference type="ChEBI" id="CHEBI:456216"/>
        <dbReference type="EC" id="2.7.11.1"/>
    </reaction>
</comment>